<name>A0ABQ0RK26_GLUNI</name>
<evidence type="ECO:0000313" key="1">
    <source>
        <dbReference type="EMBL" id="GEC12162.1"/>
    </source>
</evidence>
<organism evidence="1 2">
    <name type="scientific">Glutamicibacter nicotianae</name>
    <name type="common">Arthrobacter nicotianae</name>
    <dbReference type="NCBI Taxonomy" id="37929"/>
    <lineage>
        <taxon>Bacteria</taxon>
        <taxon>Bacillati</taxon>
        <taxon>Actinomycetota</taxon>
        <taxon>Actinomycetes</taxon>
        <taxon>Micrococcales</taxon>
        <taxon>Micrococcaceae</taxon>
        <taxon>Glutamicibacter</taxon>
    </lineage>
</organism>
<sequence>MPRVESFQIQILEFITEILAELFFGIKGETAQLPNQRGSFPRIVWQFLGPEQNGRQNGQDDEFIAVDACNAHGEPPRNVELGQTEAAGIPGVARLGAGLAAKILVGVAAVQLDGLLLGPLQILVVLAQD</sequence>
<proteinExistence type="predicted"/>
<comment type="caution">
    <text evidence="1">The sequence shown here is derived from an EMBL/GenBank/DDBJ whole genome shotgun (WGS) entry which is preliminary data.</text>
</comment>
<protein>
    <submittedName>
        <fullName evidence="1">Uncharacterized protein</fullName>
    </submittedName>
</protein>
<accession>A0ABQ0RK26</accession>
<dbReference type="EMBL" id="BJNE01000004">
    <property type="protein sequence ID" value="GEC12162.1"/>
    <property type="molecule type" value="Genomic_DNA"/>
</dbReference>
<gene>
    <name evidence="1" type="ORF">ANI01nite_13650</name>
</gene>
<reference evidence="1 2" key="1">
    <citation type="submission" date="2019-06" db="EMBL/GenBank/DDBJ databases">
        <title>Whole genome shotgun sequence of Glutamicibacter nicotianae NBRC 14234.</title>
        <authorList>
            <person name="Hosoyama A."/>
            <person name="Uohara A."/>
            <person name="Ohji S."/>
            <person name="Ichikawa N."/>
        </authorList>
    </citation>
    <scope>NUCLEOTIDE SEQUENCE [LARGE SCALE GENOMIC DNA]</scope>
    <source>
        <strain evidence="1 2">NBRC 14234</strain>
    </source>
</reference>
<keyword evidence="2" id="KW-1185">Reference proteome</keyword>
<evidence type="ECO:0000313" key="2">
    <source>
        <dbReference type="Proteomes" id="UP000316242"/>
    </source>
</evidence>
<dbReference type="Proteomes" id="UP000316242">
    <property type="component" value="Unassembled WGS sequence"/>
</dbReference>